<dbReference type="Pfam" id="PF00015">
    <property type="entry name" value="MCPsignal"/>
    <property type="match status" value="1"/>
</dbReference>
<name>A0ABU4U8W9_9GAMM</name>
<dbReference type="Proteomes" id="UP001284537">
    <property type="component" value="Unassembled WGS sequence"/>
</dbReference>
<dbReference type="EMBL" id="JAXARY010000001">
    <property type="protein sequence ID" value="MDX8125866.1"/>
    <property type="molecule type" value="Genomic_DNA"/>
</dbReference>
<keyword evidence="2 9" id="KW-0812">Transmembrane</keyword>
<keyword evidence="4 9" id="KW-0472">Membrane</keyword>
<reference evidence="11 12" key="1">
    <citation type="submission" date="2023-11" db="EMBL/GenBank/DDBJ databases">
        <authorList>
            <person name="Ouyang M.-Y."/>
        </authorList>
    </citation>
    <scope>NUCLEOTIDE SEQUENCE [LARGE SCALE GENOMIC DNA]</scope>
    <source>
        <strain evidence="11 12">OY6</strain>
    </source>
</reference>
<feature type="transmembrane region" description="Helical" evidence="9">
    <location>
        <begin position="14"/>
        <end position="36"/>
    </location>
</feature>
<evidence type="ECO:0000256" key="6">
    <source>
        <dbReference type="ARBA" id="ARBA00029447"/>
    </source>
</evidence>
<dbReference type="SMART" id="SM00283">
    <property type="entry name" value="MA"/>
    <property type="match status" value="1"/>
</dbReference>
<evidence type="ECO:0000256" key="3">
    <source>
        <dbReference type="ARBA" id="ARBA00022989"/>
    </source>
</evidence>
<dbReference type="SUPFAM" id="SSF58104">
    <property type="entry name" value="Methyl-accepting chemotaxis protein (MCP) signaling domain"/>
    <property type="match status" value="1"/>
</dbReference>
<protein>
    <submittedName>
        <fullName evidence="11">Methyl-accepting chemotaxis protein</fullName>
    </submittedName>
</protein>
<comment type="similarity">
    <text evidence="6">Belongs to the methyl-accepting chemotaxis (MCP) protein family.</text>
</comment>
<evidence type="ECO:0000256" key="4">
    <source>
        <dbReference type="ARBA" id="ARBA00023136"/>
    </source>
</evidence>
<feature type="compositionally biased region" description="Polar residues" evidence="8">
    <location>
        <begin position="390"/>
        <end position="401"/>
    </location>
</feature>
<dbReference type="PRINTS" id="PR00260">
    <property type="entry name" value="CHEMTRNSDUCR"/>
</dbReference>
<proteinExistence type="inferred from homology"/>
<evidence type="ECO:0000313" key="12">
    <source>
        <dbReference type="Proteomes" id="UP001284537"/>
    </source>
</evidence>
<evidence type="ECO:0000256" key="5">
    <source>
        <dbReference type="ARBA" id="ARBA00023224"/>
    </source>
</evidence>
<comment type="caution">
    <text evidence="11">The sequence shown here is derived from an EMBL/GenBank/DDBJ whole genome shotgun (WGS) entry which is preliminary data.</text>
</comment>
<dbReference type="InterPro" id="IPR004090">
    <property type="entry name" value="Chemotax_Me-accpt_rcpt"/>
</dbReference>
<keyword evidence="5 7" id="KW-0807">Transducer</keyword>
<dbReference type="Gene3D" id="1.10.287.950">
    <property type="entry name" value="Methyl-accepting chemotaxis protein"/>
    <property type="match status" value="1"/>
</dbReference>
<evidence type="ECO:0000259" key="10">
    <source>
        <dbReference type="PROSITE" id="PS50111"/>
    </source>
</evidence>
<dbReference type="PANTHER" id="PTHR32089:SF119">
    <property type="entry name" value="METHYL-ACCEPTING CHEMOTAXIS PROTEIN CTPL"/>
    <property type="match status" value="1"/>
</dbReference>
<dbReference type="RefSeq" id="WP_319960276.1">
    <property type="nucleotide sequence ID" value="NZ_JAXARY010000001.1"/>
</dbReference>
<evidence type="ECO:0000256" key="7">
    <source>
        <dbReference type="PROSITE-ProRule" id="PRU00284"/>
    </source>
</evidence>
<dbReference type="InterPro" id="IPR004089">
    <property type="entry name" value="MCPsignal_dom"/>
</dbReference>
<accession>A0ABU4U8W9</accession>
<keyword evidence="3 9" id="KW-1133">Transmembrane helix</keyword>
<comment type="subcellular location">
    <subcellularLocation>
        <location evidence="1">Membrane</location>
        <topology evidence="1">Multi-pass membrane protein</topology>
    </subcellularLocation>
</comment>
<evidence type="ECO:0000256" key="2">
    <source>
        <dbReference type="ARBA" id="ARBA00022692"/>
    </source>
</evidence>
<organism evidence="11 12">
    <name type="scientific">Methylomonas defluvii</name>
    <dbReference type="NCBI Taxonomy" id="3045149"/>
    <lineage>
        <taxon>Bacteria</taxon>
        <taxon>Pseudomonadati</taxon>
        <taxon>Pseudomonadota</taxon>
        <taxon>Gammaproteobacteria</taxon>
        <taxon>Methylococcales</taxon>
        <taxon>Methylococcaceae</taxon>
        <taxon>Methylomonas</taxon>
    </lineage>
</organism>
<keyword evidence="12" id="KW-1185">Reference proteome</keyword>
<gene>
    <name evidence="11" type="ORF">QLH52_01100</name>
</gene>
<feature type="region of interest" description="Disordered" evidence="8">
    <location>
        <begin position="380"/>
        <end position="410"/>
    </location>
</feature>
<dbReference type="PROSITE" id="PS50111">
    <property type="entry name" value="CHEMOTAXIS_TRANSDUC_2"/>
    <property type="match status" value="1"/>
</dbReference>
<evidence type="ECO:0000256" key="9">
    <source>
        <dbReference type="SAM" id="Phobius"/>
    </source>
</evidence>
<feature type="domain" description="Methyl-accepting transducer" evidence="10">
    <location>
        <begin position="99"/>
        <end position="335"/>
    </location>
</feature>
<evidence type="ECO:0000313" key="11">
    <source>
        <dbReference type="EMBL" id="MDX8125866.1"/>
    </source>
</evidence>
<dbReference type="PANTHER" id="PTHR32089">
    <property type="entry name" value="METHYL-ACCEPTING CHEMOTAXIS PROTEIN MCPB"/>
    <property type="match status" value="1"/>
</dbReference>
<sequence length="410" mass="45432">MQNCLSPIVSSCLFGLPAFIVILLQDIVLIAIAYYLNKRAVKKRLDAAKCHIQTILESEKINLTRRMPTAENNTVMDSLSALNILLERGENTITNVRASVSRLLPMAQELMDTYSANTQKAVMQTQIGRSVIEAINDVYASNQLVNQRADEIIQSARSGMACVNENQKLANEMMLSFHQLSTSLQCASEQIQALHISSAQIGNVVEVIKTIADQTNLLALNAAIEAARAGTYGRGFAVVADEVRTLAERTRQSTIEVQQTIELIQKNTTAVVNTMANSQAAMQESMFKSTQAEVQLTEIQKSTQNINDVASNIRISIAEQTAFVEKTRKASDCLTELNADSLENSRIHSISNQDLVKLYEMLKQQLEIFIVNDASWHTHKRKKPRAAADTETTSQAAQNTVEDSEDIELW</sequence>
<evidence type="ECO:0000256" key="8">
    <source>
        <dbReference type="SAM" id="MobiDB-lite"/>
    </source>
</evidence>
<evidence type="ECO:0000256" key="1">
    <source>
        <dbReference type="ARBA" id="ARBA00004141"/>
    </source>
</evidence>